<comment type="caution">
    <text evidence="1">The sequence shown here is derived from an EMBL/GenBank/DDBJ whole genome shotgun (WGS) entry which is preliminary data.</text>
</comment>
<protein>
    <recommendedName>
        <fullName evidence="3">Lipoprotein</fullName>
    </recommendedName>
</protein>
<sequence>MKSIRHLMCALAIFSLCGCTVLLWGVNQPTSQRMEYRKISSDNIAGVYRYKGLQASVVNNGVNYPVDIPPDGLAFSGKENIYVVTVGGEHLLETDALHSQYHLELKGNDNIIKLKLVSPATKRTVARFEGDFDVIARNKSGAVSPCEEKDMQSIGFHYSDNVCVSNIKINGVIIPEKSLKFSDGQQSKTASQYKIELWAYKQVTDIYAENILTNVVVTPIAAAADIIFFPISLKFFKATNGMGSYR</sequence>
<proteinExistence type="predicted"/>
<dbReference type="PROSITE" id="PS51257">
    <property type="entry name" value="PROKAR_LIPOPROTEIN"/>
    <property type="match status" value="1"/>
</dbReference>
<dbReference type="AlphaFoldDB" id="A0A2M9WJ57"/>
<evidence type="ECO:0000313" key="1">
    <source>
        <dbReference type="EMBL" id="PJZ07595.1"/>
    </source>
</evidence>
<reference evidence="1 2" key="1">
    <citation type="submission" date="2017-11" db="EMBL/GenBank/DDBJ databases">
        <title>The genome sequence of Pantoea rodasii DSM 26611.</title>
        <authorList>
            <person name="Gao J."/>
            <person name="Mao X."/>
            <person name="Sun J."/>
        </authorList>
    </citation>
    <scope>NUCLEOTIDE SEQUENCE [LARGE SCALE GENOMIC DNA]</scope>
    <source>
        <strain evidence="1 2">DSM 26611</strain>
    </source>
</reference>
<dbReference type="Proteomes" id="UP000232062">
    <property type="component" value="Unassembled WGS sequence"/>
</dbReference>
<gene>
    <name evidence="1" type="ORF">PRCB_00390</name>
</gene>
<dbReference type="EMBL" id="PIQI01000001">
    <property type="protein sequence ID" value="PJZ07595.1"/>
    <property type="molecule type" value="Genomic_DNA"/>
</dbReference>
<keyword evidence="2" id="KW-1185">Reference proteome</keyword>
<evidence type="ECO:0008006" key="3">
    <source>
        <dbReference type="Google" id="ProtNLM"/>
    </source>
</evidence>
<evidence type="ECO:0000313" key="2">
    <source>
        <dbReference type="Proteomes" id="UP000232062"/>
    </source>
</evidence>
<accession>A0A2M9WJ57</accession>
<name>A0A2M9WJ57_9GAMM</name>
<organism evidence="1 2">
    <name type="scientific">Pantoea rodasii</name>
    <dbReference type="NCBI Taxonomy" id="1076549"/>
    <lineage>
        <taxon>Bacteria</taxon>
        <taxon>Pseudomonadati</taxon>
        <taxon>Pseudomonadota</taxon>
        <taxon>Gammaproteobacteria</taxon>
        <taxon>Enterobacterales</taxon>
        <taxon>Erwiniaceae</taxon>
        <taxon>Pantoea</taxon>
    </lineage>
</organism>